<dbReference type="InterPro" id="IPR036291">
    <property type="entry name" value="NAD(P)-bd_dom_sf"/>
</dbReference>
<name>A8IEE0_AZOC5</name>
<feature type="domain" description="NAD-dependent epimerase/dehydratase" evidence="3">
    <location>
        <begin position="10"/>
        <end position="241"/>
    </location>
</feature>
<reference evidence="4 5" key="5">
    <citation type="journal article" date="2010" name="Appl. Environ. Microbiol.">
        <title>phrR-like gene praR of Azorhizobium caulinodans ORS571 is essential for symbiosis with Sesbania rostrata and is involved in expression of reb genes.</title>
        <authorList>
            <person name="Akiba N."/>
            <person name="Aono T."/>
            <person name="Toyazaki H."/>
            <person name="Sato S."/>
            <person name="Oyaizu H."/>
        </authorList>
    </citation>
    <scope>NUCLEOTIDE SEQUENCE [LARGE SCALE GENOMIC DNA]</scope>
    <source>
        <strain evidence="5">ATCC 43989 / DSM 5975 / JCM 20966 / LMG 6465 / NBRC 14845 / NCIMB 13405 / ORS 571</strain>
    </source>
</reference>
<reference evidence="4 5" key="3">
    <citation type="journal article" date="2008" name="BMC Genomics">
        <title>The genome of the versatile nitrogen fixer Azorhizobium caulinodans ORS571.</title>
        <authorList>
            <person name="Lee KB."/>
            <person name="Backer P.D."/>
            <person name="Aono T."/>
            <person name="Liu CT."/>
            <person name="Suzuki S."/>
            <person name="Suzuki T."/>
            <person name="Kaneko T."/>
            <person name="Yamada M."/>
            <person name="Tabata S."/>
            <person name="Kupfer D.M."/>
            <person name="Najar F.Z."/>
            <person name="Wiley G.B."/>
            <person name="Roe B."/>
            <person name="Binnewies T.T."/>
            <person name="Ussery D.W."/>
            <person name="D'Haeze W."/>
            <person name="Herder J.D."/>
            <person name="Gevers D."/>
            <person name="Vereecke D."/>
            <person name="Holsters M."/>
            <person name="Oyaizu H."/>
        </authorList>
    </citation>
    <scope>NUCLEOTIDE SEQUENCE [LARGE SCALE GENOMIC DNA]</scope>
    <source>
        <strain evidence="5">ATCC 43989 / DSM 5975 / JCM 20966 / LMG 6465 / NBRC 14845 / NCIMB 13405 / ORS 571</strain>
    </source>
</reference>
<dbReference type="Gene3D" id="3.90.25.10">
    <property type="entry name" value="UDP-galactose 4-epimerase, domain 1"/>
    <property type="match status" value="1"/>
</dbReference>
<evidence type="ECO:0000313" key="5">
    <source>
        <dbReference type="Proteomes" id="UP000000270"/>
    </source>
</evidence>
<evidence type="ECO:0000256" key="1">
    <source>
        <dbReference type="ARBA" id="ARBA00005125"/>
    </source>
</evidence>
<comment type="pathway">
    <text evidence="1">Bacterial outer membrane biogenesis; LPS O-antigen biosynthesis.</text>
</comment>
<sequence length="351" mass="37349">MSGFWAGRRVLVTGHTGFKGAWLCLWLERLGAQVSALALPPDTAPALYDVLSPWPGQTHATIDIRDRAALASAVAEAEPQIVLHLAAQALVRRSYAEAVETFATNIMGTVNLLDAVRGVPGVEAVVVVTTDKVYANDNAGRPFSEGDTLGGKDPYSNSKACAELVTQSYRDSFFTTHGPRIATARAGNVIGGGDWSADRLVPDFVRALGKGEPVRLRYPDSVRPWQHVLEPLSGYLALAEALVTRPADAPLALNFGPDPASFASVAQVADGLGTAFGVETPWLPAGGTHPPEASALLLASDLAAATLGWRPRLPMADTIAWTADWYRAHREGADMRAFTLAQIAAYEELQS</sequence>
<dbReference type="Proteomes" id="UP000000270">
    <property type="component" value="Chromosome"/>
</dbReference>
<keyword evidence="5" id="KW-1185">Reference proteome</keyword>
<dbReference type="SUPFAM" id="SSF51735">
    <property type="entry name" value="NAD(P)-binding Rossmann-fold domains"/>
    <property type="match status" value="1"/>
</dbReference>
<dbReference type="NCBIfam" id="TIGR02622">
    <property type="entry name" value="CDP_4_6_dhtase"/>
    <property type="match status" value="1"/>
</dbReference>
<evidence type="ECO:0000313" key="4">
    <source>
        <dbReference type="EMBL" id="BAF89477.1"/>
    </source>
</evidence>
<organism evidence="4 5">
    <name type="scientific">Azorhizobium caulinodans (strain ATCC 43989 / DSM 5975 / JCM 20966 / LMG 6465 / NBRC 14845 / NCIMB 13405 / ORS 571)</name>
    <dbReference type="NCBI Taxonomy" id="438753"/>
    <lineage>
        <taxon>Bacteria</taxon>
        <taxon>Pseudomonadati</taxon>
        <taxon>Pseudomonadota</taxon>
        <taxon>Alphaproteobacteria</taxon>
        <taxon>Hyphomicrobiales</taxon>
        <taxon>Xanthobacteraceae</taxon>
        <taxon>Azorhizobium</taxon>
    </lineage>
</organism>
<comment type="similarity">
    <text evidence="2">Belongs to the NAD(P)-dependent epimerase/dehydratase family.</text>
</comment>
<dbReference type="InterPro" id="IPR013445">
    <property type="entry name" value="CDP_4_6_deHydtase"/>
</dbReference>
<reference evidence="4 5" key="4">
    <citation type="journal article" date="2009" name="Appl. Environ. Microbiol.">
        <title>Comparative genome-wide transcriptional profiling of Azorhizobium caulinodans ORS571 grown under free-living and symbiotic conditions.</title>
        <authorList>
            <person name="Tsukada S."/>
            <person name="Aono T."/>
            <person name="Akiba N."/>
            <person name="Lee KB."/>
            <person name="Liu CT."/>
            <person name="Toyazaki H."/>
            <person name="Oyaizu H."/>
        </authorList>
    </citation>
    <scope>NUCLEOTIDE SEQUENCE [LARGE SCALE GENOMIC DNA]</scope>
    <source>
        <strain evidence="5">ATCC 43989 / DSM 5975 / JCM 20966 / LMG 6465 / NBRC 14845 / NCIMB 13405 / ORS 571</strain>
    </source>
</reference>
<reference evidence="5" key="2">
    <citation type="submission" date="2007-04" db="EMBL/GenBank/DDBJ databases">
        <title>Complete genome sequence of the nitrogen-fixing bacterium Azorhizobium caulinodans ORS571.</title>
        <authorList>
            <person name="Lee K.B."/>
            <person name="Backer P.D."/>
            <person name="Aono T."/>
            <person name="Liu C.T."/>
            <person name="Suzuki S."/>
            <person name="Suzuki T."/>
            <person name="Kaneko T."/>
            <person name="Yamada M."/>
            <person name="Tabata S."/>
            <person name="Kupfer D.M."/>
            <person name="Najar F.Z."/>
            <person name="Wiley G.B."/>
            <person name="Roe B."/>
            <person name="Binnewies T."/>
            <person name="Ussery D."/>
            <person name="Vereecke D."/>
            <person name="Gevers D."/>
            <person name="Holsters M."/>
            <person name="Oyaizu H."/>
        </authorList>
    </citation>
    <scope>NUCLEOTIDE SEQUENCE [LARGE SCALE GENOMIC DNA]</scope>
    <source>
        <strain evidence="5">ATCC 43989 / DSM 5975 / JCM 20966 / LMG 6465 / NBRC 14845 / NCIMB 13405 / ORS 571</strain>
    </source>
</reference>
<reference evidence="4 5" key="1">
    <citation type="journal article" date="2007" name="Appl. Environ. Microbiol.">
        <title>Rhizobial factors required for stem nodule maturation and maintenance in Sesbania rostrata-Azorhizobium caulinodans ORS571 symbiosis.</title>
        <authorList>
            <person name="Suzuki S."/>
            <person name="Aono T."/>
            <person name="Lee KB."/>
            <person name="Suzuki T."/>
            <person name="Liu CT."/>
            <person name="Miwa H."/>
            <person name="Wakao S."/>
            <person name="Iki T."/>
            <person name="Oyaizu H."/>
        </authorList>
    </citation>
    <scope>NUCLEOTIDE SEQUENCE [LARGE SCALE GENOMIC DNA]</scope>
    <source>
        <strain evidence="5">ATCC 43989 / DSM 5975 / JCM 20966 / LMG 6465 / NBRC 14845 / NCIMB 13405 / ORS 571</strain>
    </source>
</reference>
<dbReference type="Pfam" id="PF01370">
    <property type="entry name" value="Epimerase"/>
    <property type="match status" value="1"/>
</dbReference>
<evidence type="ECO:0000256" key="2">
    <source>
        <dbReference type="ARBA" id="ARBA00007637"/>
    </source>
</evidence>
<gene>
    <name evidence="4" type="ordered locus">AZC_3479</name>
</gene>
<dbReference type="AlphaFoldDB" id="A8IEE0"/>
<dbReference type="InterPro" id="IPR001509">
    <property type="entry name" value="Epimerase_deHydtase"/>
</dbReference>
<dbReference type="PANTHER" id="PTHR43000">
    <property type="entry name" value="DTDP-D-GLUCOSE 4,6-DEHYDRATASE-RELATED"/>
    <property type="match status" value="1"/>
</dbReference>
<dbReference type="STRING" id="438753.AZC_3479"/>
<dbReference type="HOGENOM" id="CLU_007383_1_7_5"/>
<protein>
    <submittedName>
        <fullName evidence="4">CDP-glucose 4,6-dehydratase</fullName>
    </submittedName>
</protein>
<accession>A8IEE0</accession>
<dbReference type="Gene3D" id="3.40.50.720">
    <property type="entry name" value="NAD(P)-binding Rossmann-like Domain"/>
    <property type="match status" value="1"/>
</dbReference>
<proteinExistence type="inferred from homology"/>
<reference evidence="4 5" key="6">
    <citation type="journal article" date="2011" name="Appl. Environ. Microbiol.">
        <title>Involvement of the azorhizobial chromosome partition gene (parA) in the onset of bacteroid differentiation during Sesbania rostrata stem nodule development.</title>
        <authorList>
            <person name="Liu CT."/>
            <person name="Lee KB."/>
            <person name="Wang YS."/>
            <person name="Peng MH."/>
            <person name="Lee KT."/>
            <person name="Suzuki S."/>
            <person name="Suzuki T."/>
            <person name="Oyaizu H."/>
        </authorList>
    </citation>
    <scope>NUCLEOTIDE SEQUENCE [LARGE SCALE GENOMIC DNA]</scope>
    <source>
        <strain evidence="5">ATCC 43989 / DSM 5975 / JCM 20966 / LMG 6465 / NBRC 14845 / NCIMB 13405 / ORS 571</strain>
    </source>
</reference>
<dbReference type="KEGG" id="azc:AZC_3479"/>
<evidence type="ECO:0000259" key="3">
    <source>
        <dbReference type="Pfam" id="PF01370"/>
    </source>
</evidence>
<dbReference type="eggNOG" id="COG0451">
    <property type="taxonomic scope" value="Bacteria"/>
</dbReference>
<dbReference type="EMBL" id="AP009384">
    <property type="protein sequence ID" value="BAF89477.1"/>
    <property type="molecule type" value="Genomic_DNA"/>
</dbReference>